<dbReference type="Proteomes" id="UP000243361">
    <property type="component" value="Unassembled WGS sequence"/>
</dbReference>
<sequence length="178" mass="20011">MALQPPDARLTLGNHQGQKPANTMRKTALSIILLIPLVQTAHASDPSHPGGYRSMAESMADLFDAFASTYGRRPKQRSAPPIPPVPGEPPAAAIGRRLSGSWLGQNGDVLVMRGGRFRLYRDRERYREGRVLLHNEQHLSLIDPKSHRTLRFEYTESEGRLALRDPQGRIHLYKRIAF</sequence>
<comment type="caution">
    <text evidence="2">The sequence shown here is derived from an EMBL/GenBank/DDBJ whole genome shotgun (WGS) entry which is preliminary data.</text>
</comment>
<dbReference type="EMBL" id="MUIE01000054">
    <property type="protein sequence ID" value="OQX37430.1"/>
    <property type="molecule type" value="Genomic_DNA"/>
</dbReference>
<evidence type="ECO:0000313" key="3">
    <source>
        <dbReference type="Proteomes" id="UP000243361"/>
    </source>
</evidence>
<accession>A0A657PKP3</accession>
<proteinExistence type="predicted"/>
<protein>
    <submittedName>
        <fullName evidence="2">Uncharacterized protein</fullName>
    </submittedName>
</protein>
<feature type="region of interest" description="Disordered" evidence="1">
    <location>
        <begin position="1"/>
        <end position="21"/>
    </location>
</feature>
<evidence type="ECO:0000256" key="1">
    <source>
        <dbReference type="SAM" id="MobiDB-lite"/>
    </source>
</evidence>
<evidence type="ECO:0000313" key="2">
    <source>
        <dbReference type="EMBL" id="OQX37430.1"/>
    </source>
</evidence>
<keyword evidence="3" id="KW-1185">Reference proteome</keyword>
<name>A0A657PKP3_9GAMM</name>
<organism evidence="2 3">
    <name type="scientific">Candidatus Sedimenticola endophacoides</name>
    <dbReference type="NCBI Taxonomy" id="2548426"/>
    <lineage>
        <taxon>Bacteria</taxon>
        <taxon>Pseudomonadati</taxon>
        <taxon>Pseudomonadota</taxon>
        <taxon>Gammaproteobacteria</taxon>
        <taxon>Chromatiales</taxon>
        <taxon>Sedimenticolaceae</taxon>
        <taxon>Sedimenticola</taxon>
    </lineage>
</organism>
<reference evidence="2" key="1">
    <citation type="submission" date="2017-02" db="EMBL/GenBank/DDBJ databases">
        <title>Novel co-symbiosis in the unique lucinid bivalve Phacoides pectinatus.</title>
        <authorList>
            <person name="Lim S.J."/>
            <person name="Davis B.G."/>
            <person name="Gill D.E."/>
            <person name="Engel A.S."/>
            <person name="Anderson L.C."/>
            <person name="Campbell B.J."/>
        </authorList>
    </citation>
    <scope>NUCLEOTIDE SEQUENCE [LARGE SCALE GENOMIC DNA]</scope>
    <source>
        <strain evidence="2">LUC13016_P6</strain>
    </source>
</reference>
<dbReference type="AlphaFoldDB" id="A0A657PKP3"/>
<gene>
    <name evidence="2" type="ORF">B0D84_00605</name>
</gene>